<protein>
    <submittedName>
        <fullName evidence="2">Uncharacterized protein</fullName>
    </submittedName>
</protein>
<dbReference type="Proteomes" id="UP001159363">
    <property type="component" value="Chromosome 9"/>
</dbReference>
<evidence type="ECO:0000256" key="1">
    <source>
        <dbReference type="SAM" id="MobiDB-lite"/>
    </source>
</evidence>
<proteinExistence type="predicted"/>
<sequence length="403" mass="43855">MTPVRASSRKGRCYEKGEGERVSSGGEGRNDGTMSMSGRFSERSGVREWFIFITPLAPPLRNPFAVIPSPKKWHFISTSVSRSLCFPRGEGVVRVTEWLDYSPPTKANRVQSPAGSLRIFASGNRTGQCCWSVGFLGISRFPRPCIPALLHSHLLSPSSALKTSLLRAAQISPLHFPKLRQANCVHPSLCEEHCSVSHEEHGLPALAAKEEHGLPALAAKEEHGLPALAAKEEHGLPALAAKEEHGLPALAAKEEHGLPALAAKEEHGLPALAAKEEHGLPALAAKEEHGLPALAAKEEHGLPALAAKEEHGLPALAAKEEQRSSEIESKKKRPGSFVDSFGNQLEPQLDADWLKAKFCSRIGSTGFGVLFLQFSYWVEFVHGVAYQLLSNWERKSFVHVFEV</sequence>
<comment type="caution">
    <text evidence="2">The sequence shown here is derived from an EMBL/GenBank/DDBJ whole genome shotgun (WGS) entry which is preliminary data.</text>
</comment>
<reference evidence="2 3" key="1">
    <citation type="submission" date="2023-02" db="EMBL/GenBank/DDBJ databases">
        <title>LHISI_Scaffold_Assembly.</title>
        <authorList>
            <person name="Stuart O.P."/>
            <person name="Cleave R."/>
            <person name="Magrath M.J.L."/>
            <person name="Mikheyev A.S."/>
        </authorList>
    </citation>
    <scope>NUCLEOTIDE SEQUENCE [LARGE SCALE GENOMIC DNA]</scope>
    <source>
        <strain evidence="2">Daus_M_001</strain>
        <tissue evidence="2">Leg muscle</tissue>
    </source>
</reference>
<evidence type="ECO:0000313" key="3">
    <source>
        <dbReference type="Proteomes" id="UP001159363"/>
    </source>
</evidence>
<evidence type="ECO:0000313" key="2">
    <source>
        <dbReference type="EMBL" id="KAJ8873468.1"/>
    </source>
</evidence>
<feature type="compositionally biased region" description="Basic and acidic residues" evidence="1">
    <location>
        <begin position="12"/>
        <end position="21"/>
    </location>
</feature>
<gene>
    <name evidence="2" type="ORF">PR048_024286</name>
</gene>
<feature type="region of interest" description="Disordered" evidence="1">
    <location>
        <begin position="1"/>
        <end position="39"/>
    </location>
</feature>
<organism evidence="2 3">
    <name type="scientific">Dryococelus australis</name>
    <dbReference type="NCBI Taxonomy" id="614101"/>
    <lineage>
        <taxon>Eukaryota</taxon>
        <taxon>Metazoa</taxon>
        <taxon>Ecdysozoa</taxon>
        <taxon>Arthropoda</taxon>
        <taxon>Hexapoda</taxon>
        <taxon>Insecta</taxon>
        <taxon>Pterygota</taxon>
        <taxon>Neoptera</taxon>
        <taxon>Polyneoptera</taxon>
        <taxon>Phasmatodea</taxon>
        <taxon>Verophasmatodea</taxon>
        <taxon>Anareolatae</taxon>
        <taxon>Phasmatidae</taxon>
        <taxon>Eurycanthinae</taxon>
        <taxon>Dryococelus</taxon>
    </lineage>
</organism>
<accession>A0ABQ9GN57</accession>
<keyword evidence="3" id="KW-1185">Reference proteome</keyword>
<dbReference type="EMBL" id="JARBHB010000010">
    <property type="protein sequence ID" value="KAJ8873468.1"/>
    <property type="molecule type" value="Genomic_DNA"/>
</dbReference>
<name>A0ABQ9GN57_9NEOP</name>